<feature type="domain" description="GH16" evidence="2">
    <location>
        <begin position="29"/>
        <end position="266"/>
    </location>
</feature>
<dbReference type="Pfam" id="PF00722">
    <property type="entry name" value="Glyco_hydro_16"/>
    <property type="match status" value="1"/>
</dbReference>
<dbReference type="PANTHER" id="PTHR38165:SF1">
    <property type="entry name" value="GLUCANASE B"/>
    <property type="match status" value="1"/>
</dbReference>
<evidence type="ECO:0000313" key="4">
    <source>
        <dbReference type="EMBL" id="TWU74772.1"/>
    </source>
</evidence>
<dbReference type="Proteomes" id="UP000317257">
    <property type="component" value="Unassembled WGS sequence"/>
</dbReference>
<dbReference type="GO" id="GO:0004553">
    <property type="term" value="F:hydrolase activity, hydrolyzing O-glycosyl compounds"/>
    <property type="evidence" value="ECO:0007669"/>
    <property type="project" value="InterPro"/>
</dbReference>
<evidence type="ECO:0000259" key="2">
    <source>
        <dbReference type="PROSITE" id="PS51762"/>
    </source>
</evidence>
<evidence type="ECO:0000259" key="3">
    <source>
        <dbReference type="PROSITE" id="PS52006"/>
    </source>
</evidence>
<dbReference type="Pfam" id="PF16483">
    <property type="entry name" value="Glyco_hydro_64"/>
    <property type="match status" value="1"/>
</dbReference>
<dbReference type="CDD" id="cd09220">
    <property type="entry name" value="GH64-GluB-like"/>
    <property type="match status" value="1"/>
</dbReference>
<dbReference type="PANTHER" id="PTHR38165">
    <property type="match status" value="1"/>
</dbReference>
<feature type="compositionally biased region" description="Polar residues" evidence="1">
    <location>
        <begin position="649"/>
        <end position="674"/>
    </location>
</feature>
<name>A0A5C6GAK7_METRR</name>
<dbReference type="CDD" id="cd00413">
    <property type="entry name" value="Glyco_hydrolase_16"/>
    <property type="match status" value="1"/>
</dbReference>
<sequence>MYCCGHSIANRQHESGSLFFTDKLETEFTSLQNLSQASEWTRQQFNVSAQAGRGTYGKTFLPENVFLLPASQTAPDELHGQRSLALRVGSQITPSNAISAAEVDTRRIDMLWGSYRATMKLSSVGGTCAAFFWYFNDTQEIDMEFLSREFDEKRGLFPVNMVIHSSLSAKAGFDASKTGMFKTVNLKFDPTKGFHEYRFDYLPGRVYFYADGEQLVEMKGDNIPSSGGHIVLQHWSNGNQWWSGGPPSSDAVIFVKYEAILQTSQQIARHRTQRKYRRTFGKRHQAPPKDRTERRTPPKMASTLNVILRNETGTAQLYAHITGQDDKGIVILGSDGKTPYRPANPSDTLQPLGADCAIPIGASGTARTVSIPRISGARIWFCKEKPLSFFVNPGPSLVEPSSTNPKDPNYELDWGFCEFTWNQQELYANVSFVDFVSLPVSLRLKTGDGKVKTVPGMPADGLDKVCSALEAQGKSDGKGWDKLVIRSPSGGNLRALSPNSGGVLIDGLFDGYYQSYVDAVWEKYTSEDLTINTQFKWGDDVGRVKDDKLNFGSVGSFAKPSASDIFTCSTGPFAGGKGVSDEVLNIGARIAAAFNRSTLLVNVKQPEGEKIDTYYKDAVTNHYSRICHQVSLQSRGYAFPYDDVGPSSGEDQSGFVNDPNPQELTVSVGQPLQD</sequence>
<organism evidence="4 5">
    <name type="scientific">Metarhizium rileyi (strain RCEF 4871)</name>
    <name type="common">Nomuraea rileyi</name>
    <dbReference type="NCBI Taxonomy" id="1649241"/>
    <lineage>
        <taxon>Eukaryota</taxon>
        <taxon>Fungi</taxon>
        <taxon>Dikarya</taxon>
        <taxon>Ascomycota</taxon>
        <taxon>Pezizomycotina</taxon>
        <taxon>Sordariomycetes</taxon>
        <taxon>Hypocreomycetidae</taxon>
        <taxon>Hypocreales</taxon>
        <taxon>Clavicipitaceae</taxon>
        <taxon>Metarhizium</taxon>
    </lineage>
</organism>
<dbReference type="GO" id="GO:0005975">
    <property type="term" value="P:carbohydrate metabolic process"/>
    <property type="evidence" value="ECO:0007669"/>
    <property type="project" value="InterPro"/>
</dbReference>
<accession>A0A5C6GAK7</accession>
<dbReference type="AlphaFoldDB" id="A0A5C6GAK7"/>
<feature type="region of interest" description="Disordered" evidence="1">
    <location>
        <begin position="641"/>
        <end position="674"/>
    </location>
</feature>
<dbReference type="PROSITE" id="PS52006">
    <property type="entry name" value="GH64"/>
    <property type="match status" value="1"/>
</dbReference>
<dbReference type="InterPro" id="IPR037176">
    <property type="entry name" value="Osmotin/thaumatin-like_sf"/>
</dbReference>
<reference evidence="5" key="1">
    <citation type="submission" date="2018-12" db="EMBL/GenBank/DDBJ databases">
        <title>The complete genome of Metarhizium rileyi, a key fungal pathogen of Lepidoptera.</title>
        <authorList>
            <person name="Binneck E."/>
            <person name="Lastra C.C.L."/>
            <person name="Sosa-Gomez D.R."/>
        </authorList>
    </citation>
    <scope>NUCLEOTIDE SEQUENCE [LARGE SCALE GENOMIC DNA]</scope>
    <source>
        <strain evidence="5">Cep018-CH2</strain>
    </source>
</reference>
<dbReference type="InterPro" id="IPR032477">
    <property type="entry name" value="Glyco_hydro_64"/>
</dbReference>
<proteinExistence type="predicted"/>
<feature type="compositionally biased region" description="Basic and acidic residues" evidence="1">
    <location>
        <begin position="287"/>
        <end position="296"/>
    </location>
</feature>
<dbReference type="EMBL" id="SBHS01000010">
    <property type="protein sequence ID" value="TWU74772.1"/>
    <property type="molecule type" value="Genomic_DNA"/>
</dbReference>
<feature type="compositionally biased region" description="Basic residues" evidence="1">
    <location>
        <begin position="276"/>
        <end position="286"/>
    </location>
</feature>
<dbReference type="InterPro" id="IPR042517">
    <property type="entry name" value="Glyco_hydro_64_N_2"/>
</dbReference>
<protein>
    <submittedName>
        <fullName evidence="4">Uncharacterized protein</fullName>
    </submittedName>
</protein>
<dbReference type="Gene3D" id="3.30.920.50">
    <property type="entry name" value="Beta-1,3-glucanase, C-terminal domain"/>
    <property type="match status" value="1"/>
</dbReference>
<comment type="caution">
    <text evidence="4">The sequence shown here is derived from an EMBL/GenBank/DDBJ whole genome shotgun (WGS) entry which is preliminary data.</text>
</comment>
<dbReference type="InterPro" id="IPR000757">
    <property type="entry name" value="Beta-glucanase-like"/>
</dbReference>
<evidence type="ECO:0000256" key="1">
    <source>
        <dbReference type="SAM" id="MobiDB-lite"/>
    </source>
</evidence>
<dbReference type="SUPFAM" id="SSF49899">
    <property type="entry name" value="Concanavalin A-like lectins/glucanases"/>
    <property type="match status" value="1"/>
</dbReference>
<feature type="region of interest" description="Disordered" evidence="1">
    <location>
        <begin position="276"/>
        <end position="298"/>
    </location>
</feature>
<dbReference type="Gene3D" id="2.60.120.200">
    <property type="match status" value="1"/>
</dbReference>
<feature type="domain" description="GH64" evidence="3">
    <location>
        <begin position="301"/>
        <end position="670"/>
    </location>
</feature>
<evidence type="ECO:0000313" key="5">
    <source>
        <dbReference type="Proteomes" id="UP000317257"/>
    </source>
</evidence>
<dbReference type="PROSITE" id="PS51762">
    <property type="entry name" value="GH16_2"/>
    <property type="match status" value="1"/>
</dbReference>
<dbReference type="Gene3D" id="2.60.110.10">
    <property type="entry name" value="Thaumatin"/>
    <property type="match status" value="1"/>
</dbReference>
<dbReference type="InterPro" id="IPR013320">
    <property type="entry name" value="ConA-like_dom_sf"/>
</dbReference>
<dbReference type="InterPro" id="IPR037398">
    <property type="entry name" value="Glyco_hydro_64_fam"/>
</dbReference>
<gene>
    <name evidence="4" type="ORF">ED733_006012</name>
</gene>